<dbReference type="Proteomes" id="UP000030700">
    <property type="component" value="Unassembled WGS sequence"/>
</dbReference>
<dbReference type="InterPro" id="IPR011335">
    <property type="entry name" value="Restrct_endonuc-II-like"/>
</dbReference>
<dbReference type="PANTHER" id="PTHR36558">
    <property type="entry name" value="GLR1098 PROTEIN"/>
    <property type="match status" value="1"/>
</dbReference>
<accession>A0A0S6W4C9</accession>
<evidence type="ECO:0000313" key="3">
    <source>
        <dbReference type="Proteomes" id="UP000030700"/>
    </source>
</evidence>
<feature type="domain" description="Putative restriction endonuclease" evidence="1">
    <location>
        <begin position="14"/>
        <end position="172"/>
    </location>
</feature>
<dbReference type="SUPFAM" id="SSF52980">
    <property type="entry name" value="Restriction endonuclease-like"/>
    <property type="match status" value="1"/>
</dbReference>
<reference evidence="2" key="1">
    <citation type="journal article" date="2015" name="PeerJ">
        <title>First genomic representation of candidate bacterial phylum KSB3 points to enhanced environmental sensing as a trigger of wastewater bulking.</title>
        <authorList>
            <person name="Sekiguchi Y."/>
            <person name="Ohashi A."/>
            <person name="Parks D.H."/>
            <person name="Yamauchi T."/>
            <person name="Tyson G.W."/>
            <person name="Hugenholtz P."/>
        </authorList>
    </citation>
    <scope>NUCLEOTIDE SEQUENCE [LARGE SCALE GENOMIC DNA]</scope>
</reference>
<evidence type="ECO:0000313" key="2">
    <source>
        <dbReference type="EMBL" id="GAK53212.1"/>
    </source>
</evidence>
<name>A0A0S6W4C9_9BACT</name>
<organism evidence="2">
    <name type="scientific">Candidatus Moduliflexus flocculans</name>
    <dbReference type="NCBI Taxonomy" id="1499966"/>
    <lineage>
        <taxon>Bacteria</taxon>
        <taxon>Candidatus Moduliflexota</taxon>
        <taxon>Candidatus Moduliflexia</taxon>
        <taxon>Candidatus Moduliflexales</taxon>
        <taxon>Candidatus Moduliflexaceae</taxon>
    </lineage>
</organism>
<evidence type="ECO:0000259" key="1">
    <source>
        <dbReference type="Pfam" id="PF05685"/>
    </source>
</evidence>
<protein>
    <recommendedName>
        <fullName evidence="1">Putative restriction endonuclease domain-containing protein</fullName>
    </recommendedName>
</protein>
<dbReference type="STRING" id="1499966.U14_04475"/>
<proteinExistence type="predicted"/>
<dbReference type="InterPro" id="IPR008538">
    <property type="entry name" value="Uma2"/>
</dbReference>
<dbReference type="Pfam" id="PF05685">
    <property type="entry name" value="Uma2"/>
    <property type="match status" value="1"/>
</dbReference>
<gene>
    <name evidence="2" type="ORF">U14_04475</name>
</gene>
<dbReference type="HOGENOM" id="CLU_076312_6_0_0"/>
<sequence length="198" mass="23253">MYAVQRVEQAISEEEYLATERQQQDKHEWYQGESFAMAGGSRWHNLLSTRILSALVPHLEGTPCTPYMADLRLYIETHHHYVYPDILVVCDEIAYIAEDMVNDAAVIFEILSPGTESYDRGRKFLHYQSLPSLREYVLISQTIMQVEVYRRKQDGKWEYERLTEPTAQLRLTALDYVMTLEHLYRDMPIKRSGGKWEA</sequence>
<dbReference type="Gene3D" id="3.90.1570.10">
    <property type="entry name" value="tt1808, chain A"/>
    <property type="match status" value="1"/>
</dbReference>
<dbReference type="AlphaFoldDB" id="A0A0S6W4C9"/>
<dbReference type="CDD" id="cd06260">
    <property type="entry name" value="DUF820-like"/>
    <property type="match status" value="1"/>
</dbReference>
<dbReference type="EMBL" id="DF820459">
    <property type="protein sequence ID" value="GAK53212.1"/>
    <property type="molecule type" value="Genomic_DNA"/>
</dbReference>
<dbReference type="PANTHER" id="PTHR36558:SF1">
    <property type="entry name" value="RESTRICTION ENDONUCLEASE DOMAIN-CONTAINING PROTEIN-RELATED"/>
    <property type="match status" value="1"/>
</dbReference>
<dbReference type="InterPro" id="IPR012296">
    <property type="entry name" value="Nuclease_put_TT1808"/>
</dbReference>
<keyword evidence="3" id="KW-1185">Reference proteome</keyword>